<keyword evidence="3" id="KW-1185">Reference proteome</keyword>
<accession>A0A9P6AW76</accession>
<sequence length="250" mass="27849">MKPPAAPGIDTRPVRTGTTRITTYPNKSLHLKSSTILNSNLYEPAEPNPMTPNLPNERPGNERPGNERPPHERPPNEHPPNENSPYEHHLPAKTRQSAKQARAKRPPAKPNFPNHTPTEAGLFPPRRPTRRGHRVPYTRFGGSGPGQNTGPRSHPYPPILDFPQHMRGRNKYGATHPLKRVCGNIRYLHCPISDSTNAQTRSKAKHGTAPPPIPPTLDFPQQRNTKQIRCHTPAEAGYHTIDTACDIPPL</sequence>
<organism evidence="2 3">
    <name type="scientific">Hydnum rufescens UP504</name>
    <dbReference type="NCBI Taxonomy" id="1448309"/>
    <lineage>
        <taxon>Eukaryota</taxon>
        <taxon>Fungi</taxon>
        <taxon>Dikarya</taxon>
        <taxon>Basidiomycota</taxon>
        <taxon>Agaricomycotina</taxon>
        <taxon>Agaricomycetes</taxon>
        <taxon>Cantharellales</taxon>
        <taxon>Hydnaceae</taxon>
        <taxon>Hydnum</taxon>
    </lineage>
</organism>
<name>A0A9P6AW76_9AGAM</name>
<comment type="caution">
    <text evidence="2">The sequence shown here is derived from an EMBL/GenBank/DDBJ whole genome shotgun (WGS) entry which is preliminary data.</text>
</comment>
<evidence type="ECO:0000313" key="2">
    <source>
        <dbReference type="EMBL" id="KAF9513108.1"/>
    </source>
</evidence>
<gene>
    <name evidence="2" type="ORF">BS47DRAFT_1362667</name>
</gene>
<dbReference type="EMBL" id="MU128977">
    <property type="protein sequence ID" value="KAF9513108.1"/>
    <property type="molecule type" value="Genomic_DNA"/>
</dbReference>
<evidence type="ECO:0000313" key="3">
    <source>
        <dbReference type="Proteomes" id="UP000886523"/>
    </source>
</evidence>
<reference evidence="2" key="1">
    <citation type="journal article" date="2020" name="Nat. Commun.">
        <title>Large-scale genome sequencing of mycorrhizal fungi provides insights into the early evolution of symbiotic traits.</title>
        <authorList>
            <person name="Miyauchi S."/>
            <person name="Kiss E."/>
            <person name="Kuo A."/>
            <person name="Drula E."/>
            <person name="Kohler A."/>
            <person name="Sanchez-Garcia M."/>
            <person name="Morin E."/>
            <person name="Andreopoulos B."/>
            <person name="Barry K.W."/>
            <person name="Bonito G."/>
            <person name="Buee M."/>
            <person name="Carver A."/>
            <person name="Chen C."/>
            <person name="Cichocki N."/>
            <person name="Clum A."/>
            <person name="Culley D."/>
            <person name="Crous P.W."/>
            <person name="Fauchery L."/>
            <person name="Girlanda M."/>
            <person name="Hayes R.D."/>
            <person name="Keri Z."/>
            <person name="LaButti K."/>
            <person name="Lipzen A."/>
            <person name="Lombard V."/>
            <person name="Magnuson J."/>
            <person name="Maillard F."/>
            <person name="Murat C."/>
            <person name="Nolan M."/>
            <person name="Ohm R.A."/>
            <person name="Pangilinan J."/>
            <person name="Pereira M.F."/>
            <person name="Perotto S."/>
            <person name="Peter M."/>
            <person name="Pfister S."/>
            <person name="Riley R."/>
            <person name="Sitrit Y."/>
            <person name="Stielow J.B."/>
            <person name="Szollosi G."/>
            <person name="Zifcakova L."/>
            <person name="Stursova M."/>
            <person name="Spatafora J.W."/>
            <person name="Tedersoo L."/>
            <person name="Vaario L.M."/>
            <person name="Yamada A."/>
            <person name="Yan M."/>
            <person name="Wang P."/>
            <person name="Xu J."/>
            <person name="Bruns T."/>
            <person name="Baldrian P."/>
            <person name="Vilgalys R."/>
            <person name="Dunand C."/>
            <person name="Henrissat B."/>
            <person name="Grigoriev I.V."/>
            <person name="Hibbett D."/>
            <person name="Nagy L.G."/>
            <person name="Martin F.M."/>
        </authorList>
    </citation>
    <scope>NUCLEOTIDE SEQUENCE</scope>
    <source>
        <strain evidence="2">UP504</strain>
    </source>
</reference>
<evidence type="ECO:0000256" key="1">
    <source>
        <dbReference type="SAM" id="MobiDB-lite"/>
    </source>
</evidence>
<feature type="compositionally biased region" description="Polar residues" evidence="1">
    <location>
        <begin position="16"/>
        <end position="41"/>
    </location>
</feature>
<protein>
    <submittedName>
        <fullName evidence="2">Uncharacterized protein</fullName>
    </submittedName>
</protein>
<dbReference type="AlphaFoldDB" id="A0A9P6AW76"/>
<feature type="region of interest" description="Disordered" evidence="1">
    <location>
        <begin position="196"/>
        <end position="220"/>
    </location>
</feature>
<dbReference type="Proteomes" id="UP000886523">
    <property type="component" value="Unassembled WGS sequence"/>
</dbReference>
<feature type="region of interest" description="Disordered" evidence="1">
    <location>
        <begin position="1"/>
        <end position="132"/>
    </location>
</feature>
<proteinExistence type="predicted"/>
<feature type="compositionally biased region" description="Basic and acidic residues" evidence="1">
    <location>
        <begin position="59"/>
        <end position="90"/>
    </location>
</feature>